<comment type="similarity">
    <text evidence="2 4">Belongs to the band 7/mec-2 family. Flotillin subfamily.</text>
</comment>
<evidence type="ECO:0000313" key="7">
    <source>
        <dbReference type="EMBL" id="KCV69887.1"/>
    </source>
</evidence>
<dbReference type="Pfam" id="PF01145">
    <property type="entry name" value="Band_7"/>
    <property type="match status" value="1"/>
</dbReference>
<accession>A0A058Z8N3</accession>
<dbReference type="OMA" id="MWRVAEP"/>
<evidence type="ECO:0000259" key="6">
    <source>
        <dbReference type="SMART" id="SM00244"/>
    </source>
</evidence>
<evidence type="ECO:0000256" key="3">
    <source>
        <dbReference type="ARBA" id="ARBA00023136"/>
    </source>
</evidence>
<dbReference type="SUPFAM" id="SSF117892">
    <property type="entry name" value="Band 7/SPFH domain"/>
    <property type="match status" value="1"/>
</dbReference>
<dbReference type="Gene3D" id="3.30.479.30">
    <property type="entry name" value="Band 7 domain"/>
    <property type="match status" value="1"/>
</dbReference>
<protein>
    <recommendedName>
        <fullName evidence="6">Band 7 domain-containing protein</fullName>
    </recommendedName>
</protein>
<keyword evidence="8" id="KW-1185">Reference proteome</keyword>
<dbReference type="GO" id="GO:0072659">
    <property type="term" value="P:protein localization to plasma membrane"/>
    <property type="evidence" value="ECO:0007669"/>
    <property type="project" value="TreeGrafter"/>
</dbReference>
<proteinExistence type="inferred from homology"/>
<dbReference type="RefSeq" id="XP_009495493.1">
    <property type="nucleotide sequence ID" value="XM_009497218.1"/>
</dbReference>
<dbReference type="SMART" id="SM00244">
    <property type="entry name" value="PHB"/>
    <property type="match status" value="1"/>
</dbReference>
<dbReference type="GO" id="GO:0002020">
    <property type="term" value="F:protease binding"/>
    <property type="evidence" value="ECO:0007669"/>
    <property type="project" value="TreeGrafter"/>
</dbReference>
<dbReference type="InterPro" id="IPR001107">
    <property type="entry name" value="Band_7"/>
</dbReference>
<dbReference type="Pfam" id="PF15975">
    <property type="entry name" value="Flot"/>
    <property type="match status" value="1"/>
</dbReference>
<evidence type="ECO:0000313" key="8">
    <source>
        <dbReference type="Proteomes" id="UP000030693"/>
    </source>
</evidence>
<organism evidence="7">
    <name type="scientific">Fonticula alba</name>
    <name type="common">Slime mold</name>
    <dbReference type="NCBI Taxonomy" id="691883"/>
    <lineage>
        <taxon>Eukaryota</taxon>
        <taxon>Rotosphaerida</taxon>
        <taxon>Fonticulaceae</taxon>
        <taxon>Fonticula</taxon>
    </lineage>
</organism>
<dbReference type="STRING" id="691883.A0A058Z8N3"/>
<dbReference type="GO" id="GO:0005886">
    <property type="term" value="C:plasma membrane"/>
    <property type="evidence" value="ECO:0007669"/>
    <property type="project" value="TreeGrafter"/>
</dbReference>
<dbReference type="Proteomes" id="UP000030693">
    <property type="component" value="Unassembled WGS sequence"/>
</dbReference>
<dbReference type="CDD" id="cd03399">
    <property type="entry name" value="SPFH_flotillin"/>
    <property type="match status" value="1"/>
</dbReference>
<evidence type="ECO:0000256" key="4">
    <source>
        <dbReference type="RuleBase" id="RU366054"/>
    </source>
</evidence>
<sequence>MGLIYTCGPEEALVKSGAFQSRPKIISNGYSFRMPCVQQVDRLDLRVMTISICSKLVYTRVGVPITVSSVAVICISRQPDQMRLAADHFLGMSGEEIGSIASQTMEGHQRAIMGTMTIEEIYTDRTKFAEEVEKIADADIRGLGLQILSYTIKEVIDDVGYLEALGKKRIAEVKRDATVGQADADCEATQHECESRLQHSVGQYSAQTKAADSERTREIHSAAYDREVNVERAKAELAGRLQEAKINQELKHEELEIELIRRRAQIEVEAQEVSRRERELEATVRRPALAERYRLEKEAEGQRMIQMRRAEAEAERIRLTGEAEAKVLRMKGEAEAVRMNAHAEAYSQFTDGAFTEMIIKQLPQLANSLVAPLNNTSKIVVVGTGAGGGGAGGIGDITALSAQLPTVVESLTGLDIRDALQSFAATGAPAGAGAVARPKK</sequence>
<evidence type="ECO:0000256" key="1">
    <source>
        <dbReference type="ARBA" id="ARBA00004370"/>
    </source>
</evidence>
<gene>
    <name evidence="7" type="ORF">H696_03354</name>
</gene>
<dbReference type="AlphaFoldDB" id="A0A058Z8N3"/>
<dbReference type="InterPro" id="IPR027705">
    <property type="entry name" value="Flotillin_fam"/>
</dbReference>
<evidence type="ECO:0000256" key="2">
    <source>
        <dbReference type="ARBA" id="ARBA00007161"/>
    </source>
</evidence>
<feature type="coiled-coil region" evidence="5">
    <location>
        <begin position="238"/>
        <end position="283"/>
    </location>
</feature>
<dbReference type="GeneID" id="20528079"/>
<dbReference type="EMBL" id="KB932205">
    <property type="protein sequence ID" value="KCV69887.1"/>
    <property type="molecule type" value="Genomic_DNA"/>
</dbReference>
<dbReference type="InterPro" id="IPR036013">
    <property type="entry name" value="Band_7/SPFH_dom_sf"/>
</dbReference>
<keyword evidence="5" id="KW-0175">Coiled coil</keyword>
<keyword evidence="3" id="KW-0472">Membrane</keyword>
<feature type="domain" description="Band 7" evidence="6">
    <location>
        <begin position="2"/>
        <end position="169"/>
    </location>
</feature>
<comment type="subcellular location">
    <subcellularLocation>
        <location evidence="1">Membrane</location>
    </subcellularLocation>
</comment>
<name>A0A058Z8N3_FONAL</name>
<dbReference type="eggNOG" id="KOG2668">
    <property type="taxonomic scope" value="Eukaryota"/>
</dbReference>
<reference evidence="7" key="1">
    <citation type="submission" date="2013-04" db="EMBL/GenBank/DDBJ databases">
        <title>The Genome Sequence of Fonticula alba ATCC 38817.</title>
        <authorList>
            <consortium name="The Broad Institute Genomics Platform"/>
            <person name="Russ C."/>
            <person name="Cuomo C."/>
            <person name="Burger G."/>
            <person name="Gray M.W."/>
            <person name="Holland P.W.H."/>
            <person name="King N."/>
            <person name="Lang F.B.F."/>
            <person name="Roger A.J."/>
            <person name="Ruiz-Trillo I."/>
            <person name="Brown M."/>
            <person name="Walker B."/>
            <person name="Young S."/>
            <person name="Zeng Q."/>
            <person name="Gargeya S."/>
            <person name="Fitzgerald M."/>
            <person name="Haas B."/>
            <person name="Abouelleil A."/>
            <person name="Allen A.W."/>
            <person name="Alvarado L."/>
            <person name="Arachchi H.M."/>
            <person name="Berlin A.M."/>
            <person name="Chapman S.B."/>
            <person name="Gainer-Dewar J."/>
            <person name="Goldberg J."/>
            <person name="Griggs A."/>
            <person name="Gujja S."/>
            <person name="Hansen M."/>
            <person name="Howarth C."/>
            <person name="Imamovic A."/>
            <person name="Ireland A."/>
            <person name="Larimer J."/>
            <person name="McCowan C."/>
            <person name="Murphy C."/>
            <person name="Pearson M."/>
            <person name="Poon T.W."/>
            <person name="Priest M."/>
            <person name="Roberts A."/>
            <person name="Saif S."/>
            <person name="Shea T."/>
            <person name="Sisk P."/>
            <person name="Sykes S."/>
            <person name="Wortman J."/>
            <person name="Nusbaum C."/>
            <person name="Birren B."/>
        </authorList>
    </citation>
    <scope>NUCLEOTIDE SEQUENCE [LARGE SCALE GENOMIC DNA]</scope>
    <source>
        <strain evidence="7">ATCC 38817</strain>
    </source>
</reference>
<dbReference type="OrthoDB" id="6080404at2759"/>
<dbReference type="PANTHER" id="PTHR13806:SF46">
    <property type="entry name" value="FLOTILLIN-1-RELATED"/>
    <property type="match status" value="1"/>
</dbReference>
<dbReference type="PANTHER" id="PTHR13806">
    <property type="entry name" value="FLOTILLIN-RELATED"/>
    <property type="match status" value="1"/>
</dbReference>
<dbReference type="InterPro" id="IPR031905">
    <property type="entry name" value="Flotillin_C"/>
</dbReference>
<evidence type="ECO:0000256" key="5">
    <source>
        <dbReference type="SAM" id="Coils"/>
    </source>
</evidence>